<reference evidence="2 3" key="1">
    <citation type="journal article" date="2022" name="Nat. Plants">
        <title>Genomes of leafy and leafless Platanthera orchids illuminate the evolution of mycoheterotrophy.</title>
        <authorList>
            <person name="Li M.H."/>
            <person name="Liu K.W."/>
            <person name="Li Z."/>
            <person name="Lu H.C."/>
            <person name="Ye Q.L."/>
            <person name="Zhang D."/>
            <person name="Wang J.Y."/>
            <person name="Li Y.F."/>
            <person name="Zhong Z.M."/>
            <person name="Liu X."/>
            <person name="Yu X."/>
            <person name="Liu D.K."/>
            <person name="Tu X.D."/>
            <person name="Liu B."/>
            <person name="Hao Y."/>
            <person name="Liao X.Y."/>
            <person name="Jiang Y.T."/>
            <person name="Sun W.H."/>
            <person name="Chen J."/>
            <person name="Chen Y.Q."/>
            <person name="Ai Y."/>
            <person name="Zhai J.W."/>
            <person name="Wu S.S."/>
            <person name="Zhou Z."/>
            <person name="Hsiao Y.Y."/>
            <person name="Wu W.L."/>
            <person name="Chen Y.Y."/>
            <person name="Lin Y.F."/>
            <person name="Hsu J.L."/>
            <person name="Li C.Y."/>
            <person name="Wang Z.W."/>
            <person name="Zhao X."/>
            <person name="Zhong W.Y."/>
            <person name="Ma X.K."/>
            <person name="Ma L."/>
            <person name="Huang J."/>
            <person name="Chen G.Z."/>
            <person name="Huang M.Z."/>
            <person name="Huang L."/>
            <person name="Peng D.H."/>
            <person name="Luo Y.B."/>
            <person name="Zou S.Q."/>
            <person name="Chen S.P."/>
            <person name="Lan S."/>
            <person name="Tsai W.C."/>
            <person name="Van de Peer Y."/>
            <person name="Liu Z.J."/>
        </authorList>
    </citation>
    <scope>NUCLEOTIDE SEQUENCE [LARGE SCALE GENOMIC DNA]</scope>
    <source>
        <strain evidence="2">Lor287</strain>
    </source>
</reference>
<keyword evidence="3" id="KW-1185">Reference proteome</keyword>
<gene>
    <name evidence="2" type="ORF">KSP39_PZI008456</name>
</gene>
<dbReference type="AlphaFoldDB" id="A0AAP0BM35"/>
<feature type="region of interest" description="Disordered" evidence="1">
    <location>
        <begin position="75"/>
        <end position="100"/>
    </location>
</feature>
<name>A0AAP0BM35_9ASPA</name>
<comment type="caution">
    <text evidence="2">The sequence shown here is derived from an EMBL/GenBank/DDBJ whole genome shotgun (WGS) entry which is preliminary data.</text>
</comment>
<accession>A0AAP0BM35</accession>
<dbReference type="EMBL" id="JBBWWQ010000006">
    <property type="protein sequence ID" value="KAK8944314.1"/>
    <property type="molecule type" value="Genomic_DNA"/>
</dbReference>
<dbReference type="Proteomes" id="UP001418222">
    <property type="component" value="Unassembled WGS sequence"/>
</dbReference>
<evidence type="ECO:0000313" key="2">
    <source>
        <dbReference type="EMBL" id="KAK8944314.1"/>
    </source>
</evidence>
<proteinExistence type="predicted"/>
<evidence type="ECO:0000256" key="1">
    <source>
        <dbReference type="SAM" id="MobiDB-lite"/>
    </source>
</evidence>
<sequence length="100" mass="11014">MIPQSPLLLLHGASKLLPGGFGPRRLLPARRLPAAGAHKWQEDEQFRDDDEFRCRCTTQHDSFTILDRYLTISPVKENVTPPDGSEGDNGAEPTGSAPTF</sequence>
<protein>
    <submittedName>
        <fullName evidence="2">Uncharacterized protein</fullName>
    </submittedName>
</protein>
<evidence type="ECO:0000313" key="3">
    <source>
        <dbReference type="Proteomes" id="UP001418222"/>
    </source>
</evidence>
<organism evidence="2 3">
    <name type="scientific">Platanthera zijinensis</name>
    <dbReference type="NCBI Taxonomy" id="2320716"/>
    <lineage>
        <taxon>Eukaryota</taxon>
        <taxon>Viridiplantae</taxon>
        <taxon>Streptophyta</taxon>
        <taxon>Embryophyta</taxon>
        <taxon>Tracheophyta</taxon>
        <taxon>Spermatophyta</taxon>
        <taxon>Magnoliopsida</taxon>
        <taxon>Liliopsida</taxon>
        <taxon>Asparagales</taxon>
        <taxon>Orchidaceae</taxon>
        <taxon>Orchidoideae</taxon>
        <taxon>Orchideae</taxon>
        <taxon>Orchidinae</taxon>
        <taxon>Platanthera</taxon>
    </lineage>
</organism>